<dbReference type="InterPro" id="IPR027443">
    <property type="entry name" value="IPNS-like_sf"/>
</dbReference>
<reference evidence="3" key="1">
    <citation type="journal article" date="2019" name="Int. J. Syst. Evol. Microbiol.">
        <title>The Global Catalogue of Microorganisms (GCM) 10K type strain sequencing project: providing services to taxonomists for standard genome sequencing and annotation.</title>
        <authorList>
            <consortium name="The Broad Institute Genomics Platform"/>
            <consortium name="The Broad Institute Genome Sequencing Center for Infectious Disease"/>
            <person name="Wu L."/>
            <person name="Ma J."/>
        </authorList>
    </citation>
    <scope>NUCLEOTIDE SEQUENCE [LARGE SCALE GENOMIC DNA]</scope>
    <source>
        <strain evidence="3">JCM 13378</strain>
    </source>
</reference>
<keyword evidence="3" id="KW-1185">Reference proteome</keyword>
<dbReference type="RefSeq" id="WP_343843868.1">
    <property type="nucleotide sequence ID" value="NZ_BAAAEI010000006.1"/>
</dbReference>
<organism evidence="2 3">
    <name type="scientific">Bowmanella denitrificans</name>
    <dbReference type="NCBI Taxonomy" id="366582"/>
    <lineage>
        <taxon>Bacteria</taxon>
        <taxon>Pseudomonadati</taxon>
        <taxon>Pseudomonadota</taxon>
        <taxon>Gammaproteobacteria</taxon>
        <taxon>Alteromonadales</taxon>
        <taxon>Alteromonadaceae</taxon>
        <taxon>Bowmanella</taxon>
    </lineage>
</organism>
<dbReference type="Gene3D" id="2.60.120.330">
    <property type="entry name" value="B-lactam Antibiotic, Isopenicillin N Synthase, Chain"/>
    <property type="match status" value="1"/>
</dbReference>
<dbReference type="Proteomes" id="UP001501757">
    <property type="component" value="Unassembled WGS sequence"/>
</dbReference>
<dbReference type="Pfam" id="PF05118">
    <property type="entry name" value="Asp_Arg_Hydrox"/>
    <property type="match status" value="1"/>
</dbReference>
<dbReference type="InterPro" id="IPR007803">
    <property type="entry name" value="Asp/Arg/Pro-Hydrxlase"/>
</dbReference>
<comment type="caution">
    <text evidence="2">The sequence shown here is derived from an EMBL/GenBank/DDBJ whole genome shotgun (WGS) entry which is preliminary data.</text>
</comment>
<protein>
    <submittedName>
        <fullName evidence="2">Aspartyl/asparaginyl beta-hydroxylase domain-containing protein</fullName>
    </submittedName>
</protein>
<evidence type="ECO:0000313" key="2">
    <source>
        <dbReference type="EMBL" id="GAA0352331.1"/>
    </source>
</evidence>
<proteinExistence type="predicted"/>
<accession>A0ABP3GR81</accession>
<gene>
    <name evidence="2" type="ORF">GCM10009092_15900</name>
</gene>
<evidence type="ECO:0000313" key="3">
    <source>
        <dbReference type="Proteomes" id="UP001501757"/>
    </source>
</evidence>
<name>A0ABP3GR81_9ALTE</name>
<sequence>MLFACLDFQVPLEALKKDVFRLHNAEWLPHVNQKDYQGNWDVLPLRCLAEHKSAHPIMQGFAVQTGDDWVNLPVLEQLPAILQVLSSLQCSIKSTRLMRLHAGAQIKPHRDLGLSIEFGEARLHIPILSNELLEFRINSLLVPMREGELWYLNVDQTHQVLNRGDHERINLVIDCVANDWLKQKIQESSLCVKDYNDNQCLSAI</sequence>
<dbReference type="EMBL" id="BAAAEI010000006">
    <property type="protein sequence ID" value="GAA0352331.1"/>
    <property type="molecule type" value="Genomic_DNA"/>
</dbReference>
<evidence type="ECO:0000259" key="1">
    <source>
        <dbReference type="Pfam" id="PF05118"/>
    </source>
</evidence>
<feature type="domain" description="Aspartyl/asparaginy/proline hydroxylase" evidence="1">
    <location>
        <begin position="75"/>
        <end position="176"/>
    </location>
</feature>
<dbReference type="SUPFAM" id="SSF51197">
    <property type="entry name" value="Clavaminate synthase-like"/>
    <property type="match status" value="1"/>
</dbReference>